<proteinExistence type="predicted"/>
<dbReference type="KEGG" id="pms:KNP414_06130"/>
<dbReference type="AlphaFoldDB" id="F8FGJ4"/>
<dbReference type="PANTHER" id="PTHR36836">
    <property type="entry name" value="COLANIC ACID BIOSYNTHESIS PROTEIN WCAK"/>
    <property type="match status" value="1"/>
</dbReference>
<evidence type="ECO:0000313" key="3">
    <source>
        <dbReference type="Proteomes" id="UP000006620"/>
    </source>
</evidence>
<gene>
    <name evidence="2" type="ordered locus">KNP414_06130</name>
</gene>
<dbReference type="PATRIC" id="fig|1036673.3.peg.5697"/>
<dbReference type="PANTHER" id="PTHR36836:SF1">
    <property type="entry name" value="COLANIC ACID BIOSYNTHESIS PROTEIN WCAK"/>
    <property type="match status" value="1"/>
</dbReference>
<evidence type="ECO:0000259" key="1">
    <source>
        <dbReference type="Pfam" id="PF04230"/>
    </source>
</evidence>
<dbReference type="EMBL" id="CP002869">
    <property type="protein sequence ID" value="AEI44654.1"/>
    <property type="molecule type" value="Genomic_DNA"/>
</dbReference>
<organism evidence="2 3">
    <name type="scientific">Paenibacillus mucilaginosus (strain KNP414)</name>
    <dbReference type="NCBI Taxonomy" id="1036673"/>
    <lineage>
        <taxon>Bacteria</taxon>
        <taxon>Bacillati</taxon>
        <taxon>Bacillota</taxon>
        <taxon>Bacilli</taxon>
        <taxon>Bacillales</taxon>
        <taxon>Paenibacillaceae</taxon>
        <taxon>Paenibacillus</taxon>
    </lineage>
</organism>
<evidence type="ECO:0000313" key="2">
    <source>
        <dbReference type="EMBL" id="AEI44654.1"/>
    </source>
</evidence>
<feature type="domain" description="Polysaccharide pyruvyl transferase" evidence="1">
    <location>
        <begin position="13"/>
        <end position="262"/>
    </location>
</feature>
<dbReference type="Proteomes" id="UP000006620">
    <property type="component" value="Chromosome"/>
</dbReference>
<dbReference type="Pfam" id="PF04230">
    <property type="entry name" value="PS_pyruv_trans"/>
    <property type="match status" value="1"/>
</dbReference>
<sequence>MNICVCGYLGMGNFGDELFLKTFAQTLKGHCVFPWVAQVDVKRVDAVIIGGGDLITPYAFNSFYFPPQLENKPTWIYGVGIVDYYPESTWPKEEVEQYRVRTAKAHLMALRDQRSADIARRLSLNAAVEVVPDVAFGYEPPGYPMGRFSARPTAGLCIFTYDSFPKDKLMAIADRLIGKGYDLVFIPVVNQSNNPFADTSLCSELKEDILKKHPNAVVVVPRPQYDLEVTYSYIGSLDCLISFKLHPSLAAIRSGVPVFCLTQMSKVRSLMESFGLEEFVHDYTLPQDQLLGKLDDFLAGGKQRLAAAAPLIRQTEELAGLQLGKLKDSIESTLS</sequence>
<protein>
    <recommendedName>
        <fullName evidence="1">Polysaccharide pyruvyl transferase domain-containing protein</fullName>
    </recommendedName>
</protein>
<reference evidence="3" key="1">
    <citation type="submission" date="2011-06" db="EMBL/GenBank/DDBJ databases">
        <title>Complete genome sequence of Paenibacillus mucilaginosus KNP414.</title>
        <authorList>
            <person name="Wang J."/>
            <person name="Hu S."/>
            <person name="Hu X."/>
            <person name="Zhang B."/>
            <person name="Dong D."/>
            <person name="Zhang S."/>
            <person name="Zhao K."/>
            <person name="Wu D."/>
        </authorList>
    </citation>
    <scope>NUCLEOTIDE SEQUENCE [LARGE SCALE GENOMIC DNA]</scope>
    <source>
        <strain evidence="3">KNP414</strain>
    </source>
</reference>
<dbReference type="RefSeq" id="WP_013919798.1">
    <property type="nucleotide sequence ID" value="NC_015690.1"/>
</dbReference>
<dbReference type="InterPro" id="IPR007345">
    <property type="entry name" value="Polysacch_pyruvyl_Trfase"/>
</dbReference>
<name>F8FGJ4_PAEMK</name>
<dbReference type="HOGENOM" id="CLU_854613_0_0_9"/>
<reference evidence="2 3" key="2">
    <citation type="journal article" date="2013" name="Genome Announc.">
        <title>Genome Sequence of Growth-Improving Paenibacillus mucilaginosus Strain KNP414.</title>
        <authorList>
            <person name="Lu J.J."/>
            <person name="Wang J.F."/>
            <person name="Hu X.F."/>
        </authorList>
    </citation>
    <scope>NUCLEOTIDE SEQUENCE [LARGE SCALE GENOMIC DNA]</scope>
    <source>
        <strain evidence="2 3">KNP414</strain>
    </source>
</reference>
<accession>F8FGJ4</accession>